<accession>A0A2T5G8R9</accession>
<dbReference type="AlphaFoldDB" id="A0A2T5G8R9"/>
<gene>
    <name evidence="1" type="ORF">BLITH_0707</name>
</gene>
<protein>
    <submittedName>
        <fullName evidence="1">Uncharacterized protein</fullName>
    </submittedName>
</protein>
<evidence type="ECO:0000313" key="2">
    <source>
        <dbReference type="Proteomes" id="UP000244016"/>
    </source>
</evidence>
<name>A0A2T5G8R9_9BACL</name>
<organism evidence="1 2">
    <name type="scientific">Brockia lithotrophica</name>
    <dbReference type="NCBI Taxonomy" id="933949"/>
    <lineage>
        <taxon>Bacteria</taxon>
        <taxon>Bacillati</taxon>
        <taxon>Bacillota</taxon>
        <taxon>Bacilli</taxon>
        <taxon>Bacillales</taxon>
        <taxon>Bacillales Family X. Incertae Sedis</taxon>
        <taxon>Brockia</taxon>
    </lineage>
</organism>
<comment type="caution">
    <text evidence="1">The sequence shown here is derived from an EMBL/GenBank/DDBJ whole genome shotgun (WGS) entry which is preliminary data.</text>
</comment>
<evidence type="ECO:0000313" key="1">
    <source>
        <dbReference type="EMBL" id="PTQ52528.1"/>
    </source>
</evidence>
<sequence length="125" mass="13379">MSETKAERHLIAYFRSAEDADRVKEALWQLGIDDVRVEPLYAQPYGDAGRPDPMSGRIPSLAGSVLDVDVPSRDAAVLLGSDPTVSGLADGGGRVEGWSVVLAAVVPEIHLAHAEELVRRHGGRL</sequence>
<reference evidence="1 2" key="1">
    <citation type="submission" date="2017-08" db="EMBL/GenBank/DDBJ databases">
        <title>Burning lignite coal seam in the remote Altai Mountains harbors a hydrogen-driven thermophilic microbial community.</title>
        <authorList>
            <person name="Kadnikov V.V."/>
            <person name="Mardanov A.V."/>
            <person name="Ivasenko D."/>
            <person name="Beletsky A.V."/>
            <person name="Karnachuk O.V."/>
            <person name="Ravin N.V."/>
        </authorList>
    </citation>
    <scope>NUCLEOTIDE SEQUENCE [LARGE SCALE GENOMIC DNA]</scope>
    <source>
        <strain evidence="1">AL31</strain>
    </source>
</reference>
<dbReference type="Proteomes" id="UP000244016">
    <property type="component" value="Unassembled WGS sequence"/>
</dbReference>
<dbReference type="EMBL" id="PEBW01000002">
    <property type="protein sequence ID" value="PTQ52528.1"/>
    <property type="molecule type" value="Genomic_DNA"/>
</dbReference>
<proteinExistence type="predicted"/>